<keyword evidence="4" id="KW-0238">DNA-binding</keyword>
<dbReference type="InterPro" id="IPR058031">
    <property type="entry name" value="AAA_lid_NorR"/>
</dbReference>
<evidence type="ECO:0000256" key="6">
    <source>
        <dbReference type="SAM" id="MobiDB-lite"/>
    </source>
</evidence>
<dbReference type="PANTHER" id="PTHR32071">
    <property type="entry name" value="TRANSCRIPTIONAL REGULATORY PROTEIN"/>
    <property type="match status" value="1"/>
</dbReference>
<dbReference type="Gene3D" id="1.10.10.60">
    <property type="entry name" value="Homeodomain-like"/>
    <property type="match status" value="1"/>
</dbReference>
<evidence type="ECO:0000313" key="8">
    <source>
        <dbReference type="EMBL" id="MFC5770849.1"/>
    </source>
</evidence>
<keyword evidence="2" id="KW-0067">ATP-binding</keyword>
<evidence type="ECO:0000313" key="9">
    <source>
        <dbReference type="Proteomes" id="UP001595974"/>
    </source>
</evidence>
<feature type="domain" description="Sigma-54 factor interaction" evidence="7">
    <location>
        <begin position="348"/>
        <end position="577"/>
    </location>
</feature>
<dbReference type="SUPFAM" id="SSF55781">
    <property type="entry name" value="GAF domain-like"/>
    <property type="match status" value="1"/>
</dbReference>
<dbReference type="InterPro" id="IPR003593">
    <property type="entry name" value="AAA+_ATPase"/>
</dbReference>
<dbReference type="InterPro" id="IPR009057">
    <property type="entry name" value="Homeodomain-like_sf"/>
</dbReference>
<comment type="caution">
    <text evidence="8">The sequence shown here is derived from an EMBL/GenBank/DDBJ whole genome shotgun (WGS) entry which is preliminary data.</text>
</comment>
<dbReference type="EMBL" id="JBHSOG010000060">
    <property type="protein sequence ID" value="MFC5770849.1"/>
    <property type="molecule type" value="Genomic_DNA"/>
</dbReference>
<keyword evidence="1" id="KW-0547">Nucleotide-binding</keyword>
<reference evidence="9" key="1">
    <citation type="journal article" date="2019" name="Int. J. Syst. Evol. Microbiol.">
        <title>The Global Catalogue of Microorganisms (GCM) 10K type strain sequencing project: providing services to taxonomists for standard genome sequencing and annotation.</title>
        <authorList>
            <consortium name="The Broad Institute Genomics Platform"/>
            <consortium name="The Broad Institute Genome Sequencing Center for Infectious Disease"/>
            <person name="Wu L."/>
            <person name="Ma J."/>
        </authorList>
    </citation>
    <scope>NUCLEOTIDE SEQUENCE [LARGE SCALE GENOMIC DNA]</scope>
    <source>
        <strain evidence="9">SHR3</strain>
    </source>
</reference>
<dbReference type="InterPro" id="IPR027417">
    <property type="entry name" value="P-loop_NTPase"/>
</dbReference>
<dbReference type="Gene3D" id="1.10.8.60">
    <property type="match status" value="1"/>
</dbReference>
<dbReference type="Proteomes" id="UP001595974">
    <property type="component" value="Unassembled WGS sequence"/>
</dbReference>
<keyword evidence="5" id="KW-0804">Transcription</keyword>
<dbReference type="InterPro" id="IPR025944">
    <property type="entry name" value="Sigma_54_int_dom_CS"/>
</dbReference>
<evidence type="ECO:0000256" key="1">
    <source>
        <dbReference type="ARBA" id="ARBA00022741"/>
    </source>
</evidence>
<evidence type="ECO:0000256" key="4">
    <source>
        <dbReference type="ARBA" id="ARBA00023125"/>
    </source>
</evidence>
<organism evidence="8 9">
    <name type="scientific">Thauera sinica</name>
    <dbReference type="NCBI Taxonomy" id="2665146"/>
    <lineage>
        <taxon>Bacteria</taxon>
        <taxon>Pseudomonadati</taxon>
        <taxon>Pseudomonadota</taxon>
        <taxon>Betaproteobacteria</taxon>
        <taxon>Rhodocyclales</taxon>
        <taxon>Zoogloeaceae</taxon>
        <taxon>Thauera</taxon>
    </lineage>
</organism>
<evidence type="ECO:0000259" key="7">
    <source>
        <dbReference type="PROSITE" id="PS50045"/>
    </source>
</evidence>
<dbReference type="InterPro" id="IPR002197">
    <property type="entry name" value="HTH_Fis"/>
</dbReference>
<dbReference type="Pfam" id="PF02954">
    <property type="entry name" value="HTH_8"/>
    <property type="match status" value="1"/>
</dbReference>
<dbReference type="PANTHER" id="PTHR32071:SF77">
    <property type="entry name" value="TRANSCRIPTIONAL REGULATORY PROTEIN"/>
    <property type="match status" value="1"/>
</dbReference>
<dbReference type="SMART" id="SM00382">
    <property type="entry name" value="AAA"/>
    <property type="match status" value="1"/>
</dbReference>
<accession>A0ABW1AUW9</accession>
<protein>
    <submittedName>
        <fullName evidence="8">Sigma-54-dependent Fis family transcriptional regulator</fullName>
    </submittedName>
</protein>
<dbReference type="RefSeq" id="WP_096452173.1">
    <property type="nucleotide sequence ID" value="NZ_JBHSOG010000060.1"/>
</dbReference>
<dbReference type="PROSITE" id="PS00676">
    <property type="entry name" value="SIGMA54_INTERACT_2"/>
    <property type="match status" value="1"/>
</dbReference>
<keyword evidence="9" id="KW-1185">Reference proteome</keyword>
<dbReference type="InterPro" id="IPR025943">
    <property type="entry name" value="Sigma_54_int_dom_ATP-bd_2"/>
</dbReference>
<dbReference type="PRINTS" id="PR01590">
    <property type="entry name" value="HTHFIS"/>
</dbReference>
<dbReference type="Pfam" id="PF25601">
    <property type="entry name" value="AAA_lid_14"/>
    <property type="match status" value="1"/>
</dbReference>
<dbReference type="InterPro" id="IPR003018">
    <property type="entry name" value="GAF"/>
</dbReference>
<dbReference type="SUPFAM" id="SSF46689">
    <property type="entry name" value="Homeodomain-like"/>
    <property type="match status" value="1"/>
</dbReference>
<feature type="region of interest" description="Disordered" evidence="6">
    <location>
        <begin position="594"/>
        <end position="628"/>
    </location>
</feature>
<gene>
    <name evidence="8" type="ORF">ACFPTN_15825</name>
</gene>
<dbReference type="SUPFAM" id="SSF52540">
    <property type="entry name" value="P-loop containing nucleoside triphosphate hydrolases"/>
    <property type="match status" value="1"/>
</dbReference>
<dbReference type="Gene3D" id="3.40.50.300">
    <property type="entry name" value="P-loop containing nucleotide triphosphate hydrolases"/>
    <property type="match status" value="1"/>
</dbReference>
<dbReference type="InterPro" id="IPR029016">
    <property type="entry name" value="GAF-like_dom_sf"/>
</dbReference>
<dbReference type="CDD" id="cd00009">
    <property type="entry name" value="AAA"/>
    <property type="match status" value="1"/>
</dbReference>
<proteinExistence type="predicted"/>
<dbReference type="Gene3D" id="3.30.450.40">
    <property type="match status" value="1"/>
</dbReference>
<dbReference type="PROSITE" id="PS00675">
    <property type="entry name" value="SIGMA54_INTERACT_1"/>
    <property type="match status" value="1"/>
</dbReference>
<dbReference type="InterPro" id="IPR025662">
    <property type="entry name" value="Sigma_54_int_dom_ATP-bd_1"/>
</dbReference>
<evidence type="ECO:0000256" key="3">
    <source>
        <dbReference type="ARBA" id="ARBA00023015"/>
    </source>
</evidence>
<evidence type="ECO:0000256" key="2">
    <source>
        <dbReference type="ARBA" id="ARBA00022840"/>
    </source>
</evidence>
<keyword evidence="3" id="KW-0805">Transcription regulation</keyword>
<dbReference type="PROSITE" id="PS00688">
    <property type="entry name" value="SIGMA54_INTERACT_3"/>
    <property type="match status" value="1"/>
</dbReference>
<evidence type="ECO:0000256" key="5">
    <source>
        <dbReference type="ARBA" id="ARBA00023163"/>
    </source>
</evidence>
<name>A0ABW1AUW9_9RHOO</name>
<dbReference type="Pfam" id="PF01590">
    <property type="entry name" value="GAF"/>
    <property type="match status" value="1"/>
</dbReference>
<dbReference type="PROSITE" id="PS50045">
    <property type="entry name" value="SIGMA54_INTERACT_4"/>
    <property type="match status" value="1"/>
</dbReference>
<dbReference type="InterPro" id="IPR002078">
    <property type="entry name" value="Sigma_54_int"/>
</dbReference>
<sequence>MGQTLARSEQAAELATLRRQFFEMGDVPERGLPEPVIRSWRRCRRDGLDERASSRIDNVNRCEFSVARERSGLLLSHASGVMEHLYEQIRSSGSMVVLADADGLILHALGDPGFVDRAGRVALQPGADWSERQRGTNAVGSALVERRPIEIFGAEHYMERNSILTCSAAPIFDARGEMLGVLDISGDHRSYQPHTLGLARVGVRLLERSLFESEHARHMLFAFHSRAEGVGGLQEGLLAVSADGEIVGADRQARALLGIADAHRSGFGGFGNLFRTSFGAAMDRAARDPMGLLELELRAGGTVFARPRASLAWYAATPVRGAARAPRRAGDEAARRPSSPGAITLESLATGDATLQFALDRAGKVVGKNIPLLIQGESGVGKELLAQACHNSGPRASGPFVALNCAAIPENLIESELFGYTGGAFTGARREGAVGRIQQAHGGTLFLDEIGDMPLAMQARLLRVLQERRVLPIGASEAVPVDIALVCATHRVLSEAVKAGQFREDLYYRVNGLTVHLPPLRERSDIRRIVEKLIDEEATDRPPGSVRVGGDVMRFIEGYPWPGNIRQLQNVLRVALALLDDDEDEIRPNHLPEEIFSGDAPVHDKRHAPAPAPPASAEAAPPPRRGRRLKEVQADVIQRALEEAGGNVSAAARQLGISRNTLYRKLGYKF</sequence>
<dbReference type="Pfam" id="PF00158">
    <property type="entry name" value="Sigma54_activat"/>
    <property type="match status" value="1"/>
</dbReference>